<evidence type="ECO:0000313" key="1">
    <source>
        <dbReference type="EMBL" id="SFG43816.1"/>
    </source>
</evidence>
<protein>
    <submittedName>
        <fullName evidence="1">Probable sporulation protein (Bac_small_yrzI)</fullName>
    </submittedName>
</protein>
<gene>
    <name evidence="1" type="ORF">SAMN02982927_01721</name>
</gene>
<dbReference type="AlphaFoldDB" id="A0A1I2S191"/>
<proteinExistence type="predicted"/>
<organism evidence="1 2">
    <name type="scientific">Sporolactobacillus nakayamae</name>
    <dbReference type="NCBI Taxonomy" id="269670"/>
    <lineage>
        <taxon>Bacteria</taxon>
        <taxon>Bacillati</taxon>
        <taxon>Bacillota</taxon>
        <taxon>Bacilli</taxon>
        <taxon>Bacillales</taxon>
        <taxon>Sporolactobacillaceae</taxon>
        <taxon>Sporolactobacillus</taxon>
    </lineage>
</organism>
<dbReference type="EMBL" id="FOOY01000010">
    <property type="protein sequence ID" value="SFG43816.1"/>
    <property type="molecule type" value="Genomic_DNA"/>
</dbReference>
<dbReference type="RefSeq" id="WP_093672008.1">
    <property type="nucleotide sequence ID" value="NZ_FOOY01000010.1"/>
</dbReference>
<evidence type="ECO:0000313" key="2">
    <source>
        <dbReference type="Proteomes" id="UP000198752"/>
    </source>
</evidence>
<accession>A0A1I2S191</accession>
<reference evidence="2" key="1">
    <citation type="submission" date="2016-10" db="EMBL/GenBank/DDBJ databases">
        <authorList>
            <person name="Varghese N."/>
            <person name="Submissions S."/>
        </authorList>
    </citation>
    <scope>NUCLEOTIDE SEQUENCE [LARGE SCALE GENOMIC DNA]</scope>
    <source>
        <strain evidence="2">ATCC 700379</strain>
    </source>
</reference>
<keyword evidence="2" id="KW-1185">Reference proteome</keyword>
<dbReference type="Proteomes" id="UP000198752">
    <property type="component" value="Unassembled WGS sequence"/>
</dbReference>
<dbReference type="Pfam" id="PF09501">
    <property type="entry name" value="Bac_small_YrzI"/>
    <property type="match status" value="1"/>
</dbReference>
<dbReference type="InterPro" id="IPR012655">
    <property type="entry name" value="YrzI"/>
</dbReference>
<name>A0A1I2S191_9BACL</name>
<sequence>MQASTANLRMPIEQKGFFNKTQLKMEGGRAMMKFNLFALTFTVSVRKPASVQQRYEDRKRIEALRNKMLDKRFEYERHIR</sequence>